<sequence>MGKVFALQRDSLDRFPSIHNALTAKNVFFFQLSPFDIALKCNNFVSEDRPLRYLARMFFFFFFTIVSPANINSQIHPKGEAGIIGPPSACARADWLQLWLPWQ</sequence>
<keyword evidence="2" id="KW-1185">Reference proteome</keyword>
<dbReference type="Proteomes" id="UP001476798">
    <property type="component" value="Unassembled WGS sequence"/>
</dbReference>
<dbReference type="EMBL" id="JAHRIO010041971">
    <property type="protein sequence ID" value="MEQ2172430.1"/>
    <property type="molecule type" value="Genomic_DNA"/>
</dbReference>
<name>A0ABV0NLY9_9TELE</name>
<comment type="caution">
    <text evidence="1">The sequence shown here is derived from an EMBL/GenBank/DDBJ whole genome shotgun (WGS) entry which is preliminary data.</text>
</comment>
<reference evidence="1 2" key="1">
    <citation type="submission" date="2021-06" db="EMBL/GenBank/DDBJ databases">
        <authorList>
            <person name="Palmer J.M."/>
        </authorList>
    </citation>
    <scope>NUCLEOTIDE SEQUENCE [LARGE SCALE GENOMIC DNA]</scope>
    <source>
        <strain evidence="1 2">GA_2019</strain>
        <tissue evidence="1">Muscle</tissue>
    </source>
</reference>
<evidence type="ECO:0000313" key="2">
    <source>
        <dbReference type="Proteomes" id="UP001476798"/>
    </source>
</evidence>
<gene>
    <name evidence="1" type="ORF">GOODEAATRI_020932</name>
</gene>
<protein>
    <submittedName>
        <fullName evidence="1">Uncharacterized protein</fullName>
    </submittedName>
</protein>
<evidence type="ECO:0000313" key="1">
    <source>
        <dbReference type="EMBL" id="MEQ2172430.1"/>
    </source>
</evidence>
<accession>A0ABV0NLY9</accession>
<proteinExistence type="predicted"/>
<organism evidence="1 2">
    <name type="scientific">Goodea atripinnis</name>
    <dbReference type="NCBI Taxonomy" id="208336"/>
    <lineage>
        <taxon>Eukaryota</taxon>
        <taxon>Metazoa</taxon>
        <taxon>Chordata</taxon>
        <taxon>Craniata</taxon>
        <taxon>Vertebrata</taxon>
        <taxon>Euteleostomi</taxon>
        <taxon>Actinopterygii</taxon>
        <taxon>Neopterygii</taxon>
        <taxon>Teleostei</taxon>
        <taxon>Neoteleostei</taxon>
        <taxon>Acanthomorphata</taxon>
        <taxon>Ovalentaria</taxon>
        <taxon>Atherinomorphae</taxon>
        <taxon>Cyprinodontiformes</taxon>
        <taxon>Goodeidae</taxon>
        <taxon>Goodea</taxon>
    </lineage>
</organism>